<dbReference type="AlphaFoldDB" id="A0A0N8PRA3"/>
<dbReference type="GO" id="GO:0005975">
    <property type="term" value="P:carbohydrate metabolic process"/>
    <property type="evidence" value="ECO:0007669"/>
    <property type="project" value="InterPro"/>
</dbReference>
<dbReference type="InterPro" id="IPR008928">
    <property type="entry name" value="6-hairpin_glycosidase_sf"/>
</dbReference>
<proteinExistence type="predicted"/>
<feature type="non-terminal residue" evidence="2">
    <location>
        <position position="1"/>
    </location>
</feature>
<accession>A0A0N8PRA3</accession>
<organism evidence="2 3">
    <name type="scientific">Kouleothrix aurantiaca</name>
    <dbReference type="NCBI Taxonomy" id="186479"/>
    <lineage>
        <taxon>Bacteria</taxon>
        <taxon>Bacillati</taxon>
        <taxon>Chloroflexota</taxon>
        <taxon>Chloroflexia</taxon>
        <taxon>Chloroflexales</taxon>
        <taxon>Roseiflexineae</taxon>
        <taxon>Roseiflexaceae</taxon>
        <taxon>Kouleothrix</taxon>
    </lineage>
</organism>
<keyword evidence="3" id="KW-1185">Reference proteome</keyword>
<dbReference type="EMBL" id="LJCR01002021">
    <property type="protein sequence ID" value="KPV49365.1"/>
    <property type="molecule type" value="Genomic_DNA"/>
</dbReference>
<dbReference type="SUPFAM" id="SSF48208">
    <property type="entry name" value="Six-hairpin glycosidases"/>
    <property type="match status" value="1"/>
</dbReference>
<dbReference type="PANTHER" id="PTHR34987">
    <property type="entry name" value="C, PUTATIVE (AFU_ORTHOLOGUE AFUA_3G02880)-RELATED"/>
    <property type="match status" value="1"/>
</dbReference>
<reference evidence="2 3" key="1">
    <citation type="submission" date="2015-09" db="EMBL/GenBank/DDBJ databases">
        <title>Draft genome sequence of Kouleothrix aurantiaca JCM 19913.</title>
        <authorList>
            <person name="Hemp J."/>
        </authorList>
    </citation>
    <scope>NUCLEOTIDE SEQUENCE [LARGE SCALE GENOMIC DNA]</scope>
    <source>
        <strain evidence="2 3">COM-B</strain>
    </source>
</reference>
<feature type="domain" description="Alpha-L-rhamnosidase C-terminal" evidence="1">
    <location>
        <begin position="64"/>
        <end position="135"/>
    </location>
</feature>
<protein>
    <recommendedName>
        <fullName evidence="1">Alpha-L-rhamnosidase C-terminal domain-containing protein</fullName>
    </recommendedName>
</protein>
<evidence type="ECO:0000259" key="1">
    <source>
        <dbReference type="Pfam" id="PF17390"/>
    </source>
</evidence>
<dbReference type="InterPro" id="IPR035398">
    <property type="entry name" value="Bac_rhamnosid_C"/>
</dbReference>
<evidence type="ECO:0000313" key="2">
    <source>
        <dbReference type="EMBL" id="KPV49365.1"/>
    </source>
</evidence>
<comment type="caution">
    <text evidence="2">The sequence shown here is derived from an EMBL/GenBank/DDBJ whole genome shotgun (WGS) entry which is preliminary data.</text>
</comment>
<dbReference type="Pfam" id="PF17390">
    <property type="entry name" value="Bac_rhamnosid_C"/>
    <property type="match status" value="1"/>
</dbReference>
<sequence length="139" mass="14967">FTHYLFETYRLLGAADALFERLQLWFDLPAQGFTTTPEQPEPSRSDCHGWGAHPYFHCFATLLGIRPTAPGFAQVEITPLPGPLGTVEGALVHPRGTITVQLRHENGALRGSIALPDGVSGTLRIGGESRPLAAGSTTF</sequence>
<evidence type="ECO:0000313" key="3">
    <source>
        <dbReference type="Proteomes" id="UP000050509"/>
    </source>
</evidence>
<dbReference type="Gene3D" id="1.50.10.10">
    <property type="match status" value="1"/>
</dbReference>
<dbReference type="Proteomes" id="UP000050509">
    <property type="component" value="Unassembled WGS sequence"/>
</dbReference>
<dbReference type="Gene3D" id="2.60.420.10">
    <property type="entry name" value="Maltose phosphorylase, domain 3"/>
    <property type="match status" value="1"/>
</dbReference>
<dbReference type="PANTHER" id="PTHR34987:SF2">
    <property type="entry name" value="B, PUTATIVE (AFU_ORTHOLOGUE AFUA_7G05040)-RELATED"/>
    <property type="match status" value="1"/>
</dbReference>
<dbReference type="InterPro" id="IPR012341">
    <property type="entry name" value="6hp_glycosidase-like_sf"/>
</dbReference>
<name>A0A0N8PRA3_9CHLR</name>
<gene>
    <name evidence="2" type="ORF">SE17_33080</name>
</gene>